<organism evidence="1 2">
    <name type="scientific">Collimonas arenae</name>
    <dbReference type="NCBI Taxonomy" id="279058"/>
    <lineage>
        <taxon>Bacteria</taxon>
        <taxon>Pseudomonadati</taxon>
        <taxon>Pseudomonadota</taxon>
        <taxon>Betaproteobacteria</taxon>
        <taxon>Burkholderiales</taxon>
        <taxon>Oxalobacteraceae</taxon>
        <taxon>Collimonas</taxon>
    </lineage>
</organism>
<accession>A0A127PMH0</accession>
<name>A0A127PMH0_9BURK</name>
<protein>
    <submittedName>
        <fullName evidence="1">Uncharacterized protein</fullName>
    </submittedName>
</protein>
<keyword evidence="2" id="KW-1185">Reference proteome</keyword>
<evidence type="ECO:0000313" key="2">
    <source>
        <dbReference type="Proteomes" id="UP000071778"/>
    </source>
</evidence>
<gene>
    <name evidence="1" type="ORF">CAter282_1101</name>
</gene>
<reference evidence="1 2" key="1">
    <citation type="submission" date="2015-11" db="EMBL/GenBank/DDBJ databases">
        <title>Exploring the genomic traits of fungus-feeding bacterial genus Collimonas.</title>
        <authorList>
            <person name="Song C."/>
            <person name="Schmidt R."/>
            <person name="de Jager V."/>
            <person name="Krzyzanowska D."/>
            <person name="Jongedijk E."/>
            <person name="Cankar K."/>
            <person name="Beekwilder J."/>
            <person name="van Veen A."/>
            <person name="de Boer W."/>
            <person name="van Veen J.A."/>
            <person name="Garbeva P."/>
        </authorList>
    </citation>
    <scope>NUCLEOTIDE SEQUENCE [LARGE SCALE GENOMIC DNA]</scope>
    <source>
        <strain evidence="1 2">Ter282</strain>
    </source>
</reference>
<dbReference type="PATRIC" id="fig|279058.17.peg.1182"/>
<dbReference type="Proteomes" id="UP000071778">
    <property type="component" value="Chromosome"/>
</dbReference>
<proteinExistence type="predicted"/>
<sequence length="67" mass="7658">MRSEILFGTLKAKRILKVLHHFSHLSNIERLSKNTDLICDIENAVADLMSLLKEDKLHFDALEVAVI</sequence>
<dbReference type="EMBL" id="CP013235">
    <property type="protein sequence ID" value="AMP08896.1"/>
    <property type="molecule type" value="Genomic_DNA"/>
</dbReference>
<evidence type="ECO:0000313" key="1">
    <source>
        <dbReference type="EMBL" id="AMP08896.1"/>
    </source>
</evidence>
<dbReference type="AlphaFoldDB" id="A0A127PMH0"/>